<dbReference type="GO" id="GO:0001682">
    <property type="term" value="P:tRNA 5'-leader removal"/>
    <property type="evidence" value="ECO:0007669"/>
    <property type="project" value="UniProtKB-UniRule"/>
</dbReference>
<evidence type="ECO:0000313" key="9">
    <source>
        <dbReference type="Proteomes" id="UP000027442"/>
    </source>
</evidence>
<dbReference type="AlphaFoldDB" id="A0A069QGJ1"/>
<dbReference type="HOGENOM" id="CLU_117179_1_0_10"/>
<keyword evidence="3 7" id="KW-0540">Nuclease</keyword>
<evidence type="ECO:0000256" key="6">
    <source>
        <dbReference type="ARBA" id="ARBA00022884"/>
    </source>
</evidence>
<comment type="similarity">
    <text evidence="7">Belongs to the RnpA family.</text>
</comment>
<dbReference type="InterPro" id="IPR014721">
    <property type="entry name" value="Ribsml_uS5_D2-typ_fold_subgr"/>
</dbReference>
<dbReference type="SUPFAM" id="SSF54211">
    <property type="entry name" value="Ribosomal protein S5 domain 2-like"/>
    <property type="match status" value="1"/>
</dbReference>
<dbReference type="GO" id="GO:0000049">
    <property type="term" value="F:tRNA binding"/>
    <property type="evidence" value="ECO:0007669"/>
    <property type="project" value="UniProtKB-UniRule"/>
</dbReference>
<dbReference type="PATRIC" id="fig|1122985.7.peg.2931"/>
<keyword evidence="9" id="KW-1185">Reference proteome</keyword>
<proteinExistence type="inferred from homology"/>
<evidence type="ECO:0000256" key="1">
    <source>
        <dbReference type="ARBA" id="ARBA00002663"/>
    </source>
</evidence>
<comment type="subunit">
    <text evidence="7">Consists of a catalytic RNA component (M1 or rnpB) and a protein subunit.</text>
</comment>
<dbReference type="PROSITE" id="PS00648">
    <property type="entry name" value="RIBONUCLEASE_P"/>
    <property type="match status" value="1"/>
</dbReference>
<dbReference type="GO" id="GO:0004526">
    <property type="term" value="F:ribonuclease P activity"/>
    <property type="evidence" value="ECO:0007669"/>
    <property type="project" value="UniProtKB-UniRule"/>
</dbReference>
<dbReference type="Proteomes" id="UP000027442">
    <property type="component" value="Unassembled WGS sequence"/>
</dbReference>
<dbReference type="EC" id="3.1.26.5" evidence="7"/>
<gene>
    <name evidence="7" type="primary">rnpA</name>
    <name evidence="8" type="ORF">HMPREF1991_02836</name>
</gene>
<keyword evidence="6 7" id="KW-0694">RNA-binding</keyword>
<comment type="catalytic activity">
    <reaction evidence="7">
        <text>Endonucleolytic cleavage of RNA, removing 5'-extranucleotides from tRNA precursor.</text>
        <dbReference type="EC" id="3.1.26.5"/>
    </reaction>
</comment>
<name>A0A069QGJ1_HOYLO</name>
<sequence>MPATVSQKLRKQERACGKKLTEALFCGTQSRSLAAFPLRVVYLTQSFSATEQQAKAPVQMMVSVPKRKFKHAIDRNRVKRQVREAYRKNKQLLYAKLPNDMQITLGFLWLDPKHHASAEVEAKMQNLLRRIGESL</sequence>
<keyword evidence="5 7" id="KW-0378">Hydrolase</keyword>
<dbReference type="HAMAP" id="MF_00227">
    <property type="entry name" value="RNase_P"/>
    <property type="match status" value="1"/>
</dbReference>
<evidence type="ECO:0000256" key="3">
    <source>
        <dbReference type="ARBA" id="ARBA00022722"/>
    </source>
</evidence>
<protein>
    <recommendedName>
        <fullName evidence="7">Ribonuclease P protein component</fullName>
        <shortName evidence="7">RNase P protein</shortName>
        <shortName evidence="7">RNaseP protein</shortName>
        <ecNumber evidence="7">3.1.26.5</ecNumber>
    </recommendedName>
    <alternativeName>
        <fullName evidence="7">Protein C5</fullName>
    </alternativeName>
</protein>
<dbReference type="InterPro" id="IPR000100">
    <property type="entry name" value="RNase_P"/>
</dbReference>
<organism evidence="8 9">
    <name type="scientific">Hoylesella loescheii DSM 19665 = JCM 12249 = ATCC 15930</name>
    <dbReference type="NCBI Taxonomy" id="1122985"/>
    <lineage>
        <taxon>Bacteria</taxon>
        <taxon>Pseudomonadati</taxon>
        <taxon>Bacteroidota</taxon>
        <taxon>Bacteroidia</taxon>
        <taxon>Bacteroidales</taxon>
        <taxon>Prevotellaceae</taxon>
        <taxon>Hoylesella</taxon>
    </lineage>
</organism>
<keyword evidence="2 7" id="KW-0819">tRNA processing</keyword>
<dbReference type="InterPro" id="IPR020568">
    <property type="entry name" value="Ribosomal_Su5_D2-typ_SF"/>
</dbReference>
<accession>A0A069QGJ1</accession>
<evidence type="ECO:0000313" key="8">
    <source>
        <dbReference type="EMBL" id="KDR51124.1"/>
    </source>
</evidence>
<reference evidence="8 9" key="1">
    <citation type="submission" date="2013-08" db="EMBL/GenBank/DDBJ databases">
        <authorList>
            <person name="Weinstock G."/>
            <person name="Sodergren E."/>
            <person name="Wylie T."/>
            <person name="Fulton L."/>
            <person name="Fulton R."/>
            <person name="Fronick C."/>
            <person name="O'Laughlin M."/>
            <person name="Godfrey J."/>
            <person name="Miner T."/>
            <person name="Herter B."/>
            <person name="Appelbaum E."/>
            <person name="Cordes M."/>
            <person name="Lek S."/>
            <person name="Wollam A."/>
            <person name="Pepin K.H."/>
            <person name="Palsikar V.B."/>
            <person name="Mitreva M."/>
            <person name="Wilson R.K."/>
        </authorList>
    </citation>
    <scope>NUCLEOTIDE SEQUENCE [LARGE SCALE GENOMIC DNA]</scope>
    <source>
        <strain evidence="8 9">ATCC 15930</strain>
    </source>
</reference>
<dbReference type="eggNOG" id="COG0594">
    <property type="taxonomic scope" value="Bacteria"/>
</dbReference>
<dbReference type="EMBL" id="JNGW01000121">
    <property type="protein sequence ID" value="KDR51124.1"/>
    <property type="molecule type" value="Genomic_DNA"/>
</dbReference>
<evidence type="ECO:0000256" key="5">
    <source>
        <dbReference type="ARBA" id="ARBA00022801"/>
    </source>
</evidence>
<keyword evidence="4 7" id="KW-0255">Endonuclease</keyword>
<evidence type="ECO:0000256" key="2">
    <source>
        <dbReference type="ARBA" id="ARBA00022694"/>
    </source>
</evidence>
<dbReference type="InterPro" id="IPR020539">
    <property type="entry name" value="RNase_P_CS"/>
</dbReference>
<dbReference type="Pfam" id="PF00825">
    <property type="entry name" value="Ribonuclease_P"/>
    <property type="match status" value="1"/>
</dbReference>
<comment type="caution">
    <text evidence="8">The sequence shown here is derived from an EMBL/GenBank/DDBJ whole genome shotgun (WGS) entry which is preliminary data.</text>
</comment>
<evidence type="ECO:0000256" key="7">
    <source>
        <dbReference type="HAMAP-Rule" id="MF_00227"/>
    </source>
</evidence>
<dbReference type="Gene3D" id="3.30.230.10">
    <property type="match status" value="1"/>
</dbReference>
<evidence type="ECO:0000256" key="4">
    <source>
        <dbReference type="ARBA" id="ARBA00022759"/>
    </source>
</evidence>
<comment type="function">
    <text evidence="1 7">RNaseP catalyzes the removal of the 5'-leader sequence from pre-tRNA to produce the mature 5'-terminus. It can also cleave other RNA substrates such as 4.5S RNA. The protein component plays an auxiliary but essential role in vivo by binding to the 5'-leader sequence and broadening the substrate specificity of the ribozyme.</text>
</comment>
<dbReference type="RefSeq" id="WP_009236753.1">
    <property type="nucleotide sequence ID" value="NZ_KB899213.1"/>
</dbReference>